<dbReference type="Proteomes" id="UP000635606">
    <property type="component" value="Unassembled WGS sequence"/>
</dbReference>
<gene>
    <name evidence="2" type="ORF">Voc01_020440</name>
</gene>
<evidence type="ECO:0000313" key="2">
    <source>
        <dbReference type="EMBL" id="GIJ67127.1"/>
    </source>
</evidence>
<dbReference type="InterPro" id="IPR036052">
    <property type="entry name" value="TrpB-like_PALP_sf"/>
</dbReference>
<evidence type="ECO:0000313" key="3">
    <source>
        <dbReference type="Proteomes" id="UP000635606"/>
    </source>
</evidence>
<dbReference type="InterPro" id="IPR010158">
    <property type="entry name" value="Amidase_Cbmase"/>
</dbReference>
<keyword evidence="1" id="KW-0378">Hydrolase</keyword>
<comment type="caution">
    <text evidence="2">The sequence shown here is derived from an EMBL/GenBank/DDBJ whole genome shotgun (WGS) entry which is preliminary data.</text>
</comment>
<evidence type="ECO:0000256" key="1">
    <source>
        <dbReference type="ARBA" id="ARBA00022801"/>
    </source>
</evidence>
<keyword evidence="3" id="KW-1185">Reference proteome</keyword>
<accession>A0A8J3ZN54</accession>
<proteinExistence type="predicted"/>
<dbReference type="PANTHER" id="PTHR32494">
    <property type="entry name" value="ALLANTOATE DEIMINASE-RELATED"/>
    <property type="match status" value="1"/>
</dbReference>
<sequence>MHKRPRSPWVDRAVDRIGNVYGEDTSLPCVLMGSHIDTVATGGAFDGTLGVLGGIEVEPDAACVTVGDRAADDAARELAGHGVDAGPCGAAALAALDMIRPEAGSTVLLLVTEGSAANPTRPASVPGPRS</sequence>
<dbReference type="RefSeq" id="WP_203927077.1">
    <property type="nucleotide sequence ID" value="NZ_BOPH01000022.1"/>
</dbReference>
<organism evidence="2 3">
    <name type="scientific">Virgisporangium ochraceum</name>
    <dbReference type="NCBI Taxonomy" id="65505"/>
    <lineage>
        <taxon>Bacteria</taxon>
        <taxon>Bacillati</taxon>
        <taxon>Actinomycetota</taxon>
        <taxon>Actinomycetes</taxon>
        <taxon>Micromonosporales</taxon>
        <taxon>Micromonosporaceae</taxon>
        <taxon>Virgisporangium</taxon>
    </lineage>
</organism>
<reference evidence="2" key="1">
    <citation type="submission" date="2021-01" db="EMBL/GenBank/DDBJ databases">
        <title>Whole genome shotgun sequence of Virgisporangium ochraceum NBRC 16418.</title>
        <authorList>
            <person name="Komaki H."/>
            <person name="Tamura T."/>
        </authorList>
    </citation>
    <scope>NUCLEOTIDE SEQUENCE</scope>
    <source>
        <strain evidence="2">NBRC 16418</strain>
    </source>
</reference>
<dbReference type="AlphaFoldDB" id="A0A8J3ZN54"/>
<dbReference type="SUPFAM" id="SSF53686">
    <property type="entry name" value="Tryptophan synthase beta subunit-like PLP-dependent enzymes"/>
    <property type="match status" value="1"/>
</dbReference>
<dbReference type="PANTHER" id="PTHR32494:SF5">
    <property type="entry name" value="ALLANTOATE AMIDOHYDROLASE"/>
    <property type="match status" value="1"/>
</dbReference>
<dbReference type="Gene3D" id="3.40.630.10">
    <property type="entry name" value="Zn peptidases"/>
    <property type="match status" value="1"/>
</dbReference>
<name>A0A8J3ZN54_9ACTN</name>
<dbReference type="SUPFAM" id="SSF53187">
    <property type="entry name" value="Zn-dependent exopeptidases"/>
    <property type="match status" value="1"/>
</dbReference>
<dbReference type="GO" id="GO:1901605">
    <property type="term" value="P:alpha-amino acid metabolic process"/>
    <property type="evidence" value="ECO:0007669"/>
    <property type="project" value="UniProtKB-ARBA"/>
</dbReference>
<dbReference type="EMBL" id="BOPH01000022">
    <property type="protein sequence ID" value="GIJ67127.1"/>
    <property type="molecule type" value="Genomic_DNA"/>
</dbReference>
<dbReference type="GO" id="GO:0016813">
    <property type="term" value="F:hydrolase activity, acting on carbon-nitrogen (but not peptide) bonds, in linear amidines"/>
    <property type="evidence" value="ECO:0007669"/>
    <property type="project" value="InterPro"/>
</dbReference>
<evidence type="ECO:0008006" key="4">
    <source>
        <dbReference type="Google" id="ProtNLM"/>
    </source>
</evidence>
<protein>
    <recommendedName>
        <fullName evidence="4">M20/M25/M40 family metallo-hydrolase</fullName>
    </recommendedName>
</protein>